<name>A0A375J8Z2_9BURK</name>
<feature type="region of interest" description="Disordered" evidence="1">
    <location>
        <begin position="1"/>
        <end position="28"/>
    </location>
</feature>
<evidence type="ECO:0000313" key="2">
    <source>
        <dbReference type="EMBL" id="SPS01202.1"/>
    </source>
</evidence>
<reference evidence="2 3" key="1">
    <citation type="submission" date="2018-01" db="EMBL/GenBank/DDBJ databases">
        <authorList>
            <person name="Gaut B.S."/>
            <person name="Morton B.R."/>
            <person name="Clegg M.T."/>
            <person name="Duvall M.R."/>
        </authorList>
    </citation>
    <scope>NUCLEOTIDE SEQUENCE [LARGE SCALE GENOMIC DNA]</scope>
    <source>
        <strain evidence="2">Cupriavidus taiwanensis cmp 52</strain>
    </source>
</reference>
<protein>
    <submittedName>
        <fullName evidence="2">Uncharacterized protein</fullName>
    </submittedName>
</protein>
<dbReference type="Proteomes" id="UP000256805">
    <property type="component" value="Unassembled WGS sequence"/>
</dbReference>
<organism evidence="2 3">
    <name type="scientific">Cupriavidus taiwanensis</name>
    <dbReference type="NCBI Taxonomy" id="164546"/>
    <lineage>
        <taxon>Bacteria</taxon>
        <taxon>Pseudomonadati</taxon>
        <taxon>Pseudomonadota</taxon>
        <taxon>Betaproteobacteria</taxon>
        <taxon>Burkholderiales</taxon>
        <taxon>Burkholderiaceae</taxon>
        <taxon>Cupriavidus</taxon>
    </lineage>
</organism>
<sequence>MRRLVDNPRHLSDAPEVAQALPGVTPACNGTRAARVLDAPGRDSY</sequence>
<evidence type="ECO:0000256" key="1">
    <source>
        <dbReference type="SAM" id="MobiDB-lite"/>
    </source>
</evidence>
<dbReference type="AlphaFoldDB" id="A0A375J8Z2"/>
<accession>A0A375J8Z2</accession>
<feature type="compositionally biased region" description="Basic and acidic residues" evidence="1">
    <location>
        <begin position="1"/>
        <end position="13"/>
    </location>
</feature>
<evidence type="ECO:0000313" key="3">
    <source>
        <dbReference type="Proteomes" id="UP000256805"/>
    </source>
</evidence>
<dbReference type="EMBL" id="OVTA01000042">
    <property type="protein sequence ID" value="SPS01202.1"/>
    <property type="molecule type" value="Genomic_DNA"/>
</dbReference>
<proteinExistence type="predicted"/>
<gene>
    <name evidence="2" type="ORF">CBM2634_B190036</name>
</gene>